<evidence type="ECO:0000313" key="3">
    <source>
        <dbReference type="Proteomes" id="UP001602119"/>
    </source>
</evidence>
<organism evidence="2 3">
    <name type="scientific">Microtetraspora fusca</name>
    <dbReference type="NCBI Taxonomy" id="1997"/>
    <lineage>
        <taxon>Bacteria</taxon>
        <taxon>Bacillati</taxon>
        <taxon>Actinomycetota</taxon>
        <taxon>Actinomycetes</taxon>
        <taxon>Streptosporangiales</taxon>
        <taxon>Streptosporangiaceae</taxon>
        <taxon>Microtetraspora</taxon>
    </lineage>
</organism>
<reference evidence="2 3" key="1">
    <citation type="submission" date="2024-10" db="EMBL/GenBank/DDBJ databases">
        <title>The Natural Products Discovery Center: Release of the First 8490 Sequenced Strains for Exploring Actinobacteria Biosynthetic Diversity.</title>
        <authorList>
            <person name="Kalkreuter E."/>
            <person name="Kautsar S.A."/>
            <person name="Yang D."/>
            <person name="Bader C.D."/>
            <person name="Teijaro C.N."/>
            <person name="Fluegel L."/>
            <person name="Davis C.M."/>
            <person name="Simpson J.R."/>
            <person name="Lauterbach L."/>
            <person name="Steele A.D."/>
            <person name="Gui C."/>
            <person name="Meng S."/>
            <person name="Li G."/>
            <person name="Viehrig K."/>
            <person name="Ye F."/>
            <person name="Su P."/>
            <person name="Kiefer A.F."/>
            <person name="Nichols A."/>
            <person name="Cepeda A.J."/>
            <person name="Yan W."/>
            <person name="Fan B."/>
            <person name="Jiang Y."/>
            <person name="Adhikari A."/>
            <person name="Zheng C.-J."/>
            <person name="Schuster L."/>
            <person name="Cowan T.M."/>
            <person name="Smanski M.J."/>
            <person name="Chevrette M.G."/>
            <person name="De Carvalho L.P.S."/>
            <person name="Shen B."/>
        </authorList>
    </citation>
    <scope>NUCLEOTIDE SEQUENCE [LARGE SCALE GENOMIC DNA]</scope>
    <source>
        <strain evidence="2 3">NPDC001281</strain>
    </source>
</reference>
<evidence type="ECO:0000313" key="2">
    <source>
        <dbReference type="EMBL" id="MFF4776967.1"/>
    </source>
</evidence>
<name>A0ABW6VCD8_MICFU</name>
<dbReference type="InterPro" id="IPR038020">
    <property type="entry name" value="MbtH-like_sf"/>
</dbReference>
<protein>
    <submittedName>
        <fullName evidence="2">MbtH family protein</fullName>
    </submittedName>
</protein>
<dbReference type="Gene3D" id="3.90.820.10">
    <property type="entry name" value="Structural Genomics, Unknown Function 30-nov-00 1gh9 Mol_id"/>
    <property type="match status" value="1"/>
</dbReference>
<accession>A0ABW6VCD8</accession>
<sequence length="62" mass="7055">MFDDGEFHVVINDEEQYSIWPVGRDIPVGWRVAGPTGPKSECLAHIDAAWTDMRPRSLREEA</sequence>
<dbReference type="PANTHER" id="PTHR38444">
    <property type="entry name" value="ENTEROBACTIN BIOSYNTHESIS PROTEIN YBDZ"/>
    <property type="match status" value="1"/>
</dbReference>
<dbReference type="EMBL" id="JBIAXI010000021">
    <property type="protein sequence ID" value="MFF4776967.1"/>
    <property type="molecule type" value="Genomic_DNA"/>
</dbReference>
<dbReference type="SUPFAM" id="SSF160582">
    <property type="entry name" value="MbtH-like"/>
    <property type="match status" value="1"/>
</dbReference>
<dbReference type="PANTHER" id="PTHR38444:SF1">
    <property type="entry name" value="ENTEROBACTIN BIOSYNTHESIS PROTEIN YBDZ"/>
    <property type="match status" value="1"/>
</dbReference>
<dbReference type="InterPro" id="IPR037407">
    <property type="entry name" value="MLP_fam"/>
</dbReference>
<evidence type="ECO:0000259" key="1">
    <source>
        <dbReference type="SMART" id="SM00923"/>
    </source>
</evidence>
<gene>
    <name evidence="2" type="ORF">ACFY05_29295</name>
</gene>
<dbReference type="InterPro" id="IPR005153">
    <property type="entry name" value="MbtH-like_dom"/>
</dbReference>
<comment type="caution">
    <text evidence="2">The sequence shown here is derived from an EMBL/GenBank/DDBJ whole genome shotgun (WGS) entry which is preliminary data.</text>
</comment>
<dbReference type="SMART" id="SM00923">
    <property type="entry name" value="MbtH"/>
    <property type="match status" value="1"/>
</dbReference>
<keyword evidence="3" id="KW-1185">Reference proteome</keyword>
<feature type="domain" description="MbtH-like" evidence="1">
    <location>
        <begin position="2"/>
        <end position="48"/>
    </location>
</feature>
<proteinExistence type="predicted"/>
<dbReference type="Pfam" id="PF03621">
    <property type="entry name" value="MbtH"/>
    <property type="match status" value="1"/>
</dbReference>
<dbReference type="Proteomes" id="UP001602119">
    <property type="component" value="Unassembled WGS sequence"/>
</dbReference>
<dbReference type="RefSeq" id="WP_066944025.1">
    <property type="nucleotide sequence ID" value="NZ_BBYK01000055.1"/>
</dbReference>